<dbReference type="AlphaFoldDB" id="A0AAD8NGJ8"/>
<evidence type="ECO:0000313" key="3">
    <source>
        <dbReference type="Proteomes" id="UP001229421"/>
    </source>
</evidence>
<sequence>MRFVLPKPLKNANECVMKKTSVLILLTRVSKLRYEGLEVIRNWLQKMLKICTKMIPKSFEEGENQNPSTKPDPWRKVTKQYI</sequence>
<accession>A0AAD8NGJ8</accession>
<dbReference type="Proteomes" id="UP001229421">
    <property type="component" value="Unassembled WGS sequence"/>
</dbReference>
<gene>
    <name evidence="2" type="ORF">QVD17_38835</name>
</gene>
<evidence type="ECO:0000256" key="1">
    <source>
        <dbReference type="SAM" id="MobiDB-lite"/>
    </source>
</evidence>
<dbReference type="EMBL" id="JAUHHV010000011">
    <property type="protein sequence ID" value="KAK1407221.1"/>
    <property type="molecule type" value="Genomic_DNA"/>
</dbReference>
<reference evidence="2" key="1">
    <citation type="journal article" date="2023" name="bioRxiv">
        <title>Improved chromosome-level genome assembly for marigold (Tagetes erecta).</title>
        <authorList>
            <person name="Jiang F."/>
            <person name="Yuan L."/>
            <person name="Wang S."/>
            <person name="Wang H."/>
            <person name="Xu D."/>
            <person name="Wang A."/>
            <person name="Fan W."/>
        </authorList>
    </citation>
    <scope>NUCLEOTIDE SEQUENCE</scope>
    <source>
        <strain evidence="2">WSJ</strain>
        <tissue evidence="2">Leaf</tissue>
    </source>
</reference>
<organism evidence="2 3">
    <name type="scientific">Tagetes erecta</name>
    <name type="common">African marigold</name>
    <dbReference type="NCBI Taxonomy" id="13708"/>
    <lineage>
        <taxon>Eukaryota</taxon>
        <taxon>Viridiplantae</taxon>
        <taxon>Streptophyta</taxon>
        <taxon>Embryophyta</taxon>
        <taxon>Tracheophyta</taxon>
        <taxon>Spermatophyta</taxon>
        <taxon>Magnoliopsida</taxon>
        <taxon>eudicotyledons</taxon>
        <taxon>Gunneridae</taxon>
        <taxon>Pentapetalae</taxon>
        <taxon>asterids</taxon>
        <taxon>campanulids</taxon>
        <taxon>Asterales</taxon>
        <taxon>Asteraceae</taxon>
        <taxon>Asteroideae</taxon>
        <taxon>Heliantheae alliance</taxon>
        <taxon>Tageteae</taxon>
        <taxon>Tagetes</taxon>
    </lineage>
</organism>
<proteinExistence type="predicted"/>
<comment type="caution">
    <text evidence="2">The sequence shown here is derived from an EMBL/GenBank/DDBJ whole genome shotgun (WGS) entry which is preliminary data.</text>
</comment>
<evidence type="ECO:0000313" key="2">
    <source>
        <dbReference type="EMBL" id="KAK1407221.1"/>
    </source>
</evidence>
<feature type="region of interest" description="Disordered" evidence="1">
    <location>
        <begin position="59"/>
        <end position="82"/>
    </location>
</feature>
<keyword evidence="3" id="KW-1185">Reference proteome</keyword>
<protein>
    <submittedName>
        <fullName evidence="2">Uncharacterized protein</fullName>
    </submittedName>
</protein>
<name>A0AAD8NGJ8_TARER</name>